<organism evidence="2 3">
    <name type="scientific">Candidatus Muproteobacteria bacterium RBG_16_60_9</name>
    <dbReference type="NCBI Taxonomy" id="1817755"/>
    <lineage>
        <taxon>Bacteria</taxon>
        <taxon>Pseudomonadati</taxon>
        <taxon>Pseudomonadota</taxon>
        <taxon>Candidatus Muproteobacteria</taxon>
    </lineage>
</organism>
<evidence type="ECO:0000313" key="2">
    <source>
        <dbReference type="EMBL" id="OGI66592.1"/>
    </source>
</evidence>
<dbReference type="InterPro" id="IPR050229">
    <property type="entry name" value="GlpE_sulfurtransferase"/>
</dbReference>
<dbReference type="InterPro" id="IPR036873">
    <property type="entry name" value="Rhodanese-like_dom_sf"/>
</dbReference>
<proteinExistence type="predicted"/>
<feature type="non-terminal residue" evidence="2">
    <location>
        <position position="197"/>
    </location>
</feature>
<dbReference type="PROSITE" id="PS50206">
    <property type="entry name" value="RHODANESE_3"/>
    <property type="match status" value="1"/>
</dbReference>
<protein>
    <recommendedName>
        <fullName evidence="1">Rhodanese domain-containing protein</fullName>
    </recommendedName>
</protein>
<sequence>MVSSVSSDSLYAQLGLPAAPTIVDVRRASAYAELPRAVPGARRGDPEHIAQWAQTLPRGRAVVVYCAHGREVSQSAAQTLTALGFQAAYLDGGIEHWRHAGHATVRVRAELSVPGASRWVTRERPKIDRLACPWLVRRFIDPDALFFYTSAHRVRAEAETLGAQPYDIADVMFSHRGSRCSFDAFLDEFDLHDPILD</sequence>
<comment type="caution">
    <text evidence="2">The sequence shown here is derived from an EMBL/GenBank/DDBJ whole genome shotgun (WGS) entry which is preliminary data.</text>
</comment>
<dbReference type="Pfam" id="PF09828">
    <property type="entry name" value="ChrB_C"/>
    <property type="match status" value="1"/>
</dbReference>
<dbReference type="InterPro" id="IPR001763">
    <property type="entry name" value="Rhodanese-like_dom"/>
</dbReference>
<dbReference type="SMART" id="SM00450">
    <property type="entry name" value="RHOD"/>
    <property type="match status" value="1"/>
</dbReference>
<dbReference type="AlphaFoldDB" id="A0A1F6VAD7"/>
<dbReference type="Proteomes" id="UP000179076">
    <property type="component" value="Unassembled WGS sequence"/>
</dbReference>
<evidence type="ECO:0000259" key="1">
    <source>
        <dbReference type="PROSITE" id="PS50206"/>
    </source>
</evidence>
<dbReference type="PANTHER" id="PTHR43031:SF1">
    <property type="entry name" value="PYRIDINE NUCLEOTIDE-DISULPHIDE OXIDOREDUCTASE"/>
    <property type="match status" value="1"/>
</dbReference>
<accession>A0A1F6VAD7</accession>
<evidence type="ECO:0000313" key="3">
    <source>
        <dbReference type="Proteomes" id="UP000179076"/>
    </source>
</evidence>
<gene>
    <name evidence="2" type="ORF">A2W18_14050</name>
</gene>
<dbReference type="InterPro" id="IPR018634">
    <property type="entry name" value="ChrB_C"/>
</dbReference>
<reference evidence="2 3" key="1">
    <citation type="journal article" date="2016" name="Nat. Commun.">
        <title>Thousands of microbial genomes shed light on interconnected biogeochemical processes in an aquifer system.</title>
        <authorList>
            <person name="Anantharaman K."/>
            <person name="Brown C.T."/>
            <person name="Hug L.A."/>
            <person name="Sharon I."/>
            <person name="Castelle C.J."/>
            <person name="Probst A.J."/>
            <person name="Thomas B.C."/>
            <person name="Singh A."/>
            <person name="Wilkins M.J."/>
            <person name="Karaoz U."/>
            <person name="Brodie E.L."/>
            <person name="Williams K.H."/>
            <person name="Hubbard S.S."/>
            <person name="Banfield J.F."/>
        </authorList>
    </citation>
    <scope>NUCLEOTIDE SEQUENCE [LARGE SCALE GENOMIC DNA]</scope>
</reference>
<dbReference type="SUPFAM" id="SSF52821">
    <property type="entry name" value="Rhodanese/Cell cycle control phosphatase"/>
    <property type="match status" value="1"/>
</dbReference>
<dbReference type="Gene3D" id="3.40.250.10">
    <property type="entry name" value="Rhodanese-like domain"/>
    <property type="match status" value="1"/>
</dbReference>
<name>A0A1F6VAD7_9PROT</name>
<feature type="domain" description="Rhodanese" evidence="1">
    <location>
        <begin position="16"/>
        <end position="106"/>
    </location>
</feature>
<dbReference type="PANTHER" id="PTHR43031">
    <property type="entry name" value="FAD-DEPENDENT OXIDOREDUCTASE"/>
    <property type="match status" value="1"/>
</dbReference>
<dbReference type="EMBL" id="MFSP01000084">
    <property type="protein sequence ID" value="OGI66592.1"/>
    <property type="molecule type" value="Genomic_DNA"/>
</dbReference>
<dbReference type="Pfam" id="PF00581">
    <property type="entry name" value="Rhodanese"/>
    <property type="match status" value="1"/>
</dbReference>